<dbReference type="InterPro" id="IPR001387">
    <property type="entry name" value="Cro/C1-type_HTH"/>
</dbReference>
<dbReference type="RefSeq" id="WP_197352521.1">
    <property type="nucleotide sequence ID" value="NZ_CP048882.1"/>
</dbReference>
<dbReference type="GO" id="GO:0003677">
    <property type="term" value="F:DNA binding"/>
    <property type="evidence" value="ECO:0007669"/>
    <property type="project" value="InterPro"/>
</dbReference>
<gene>
    <name evidence="3" type="ORF">G4Z16_22630</name>
</gene>
<dbReference type="CDD" id="cd00093">
    <property type="entry name" value="HTH_XRE"/>
    <property type="match status" value="1"/>
</dbReference>
<organism evidence="3 4">
    <name type="scientific">Streptomyces bathyalis</name>
    <dbReference type="NCBI Taxonomy" id="2710756"/>
    <lineage>
        <taxon>Bacteria</taxon>
        <taxon>Bacillati</taxon>
        <taxon>Actinomycetota</taxon>
        <taxon>Actinomycetes</taxon>
        <taxon>Kitasatosporales</taxon>
        <taxon>Streptomycetaceae</taxon>
        <taxon>Streptomyces</taxon>
    </lineage>
</organism>
<feature type="compositionally biased region" description="Basic and acidic residues" evidence="1">
    <location>
        <begin position="1"/>
        <end position="31"/>
    </location>
</feature>
<dbReference type="Proteomes" id="UP000595046">
    <property type="component" value="Chromosome"/>
</dbReference>
<dbReference type="Pfam" id="PF13560">
    <property type="entry name" value="HTH_31"/>
    <property type="match status" value="1"/>
</dbReference>
<evidence type="ECO:0000313" key="4">
    <source>
        <dbReference type="Proteomes" id="UP000595046"/>
    </source>
</evidence>
<dbReference type="Gene3D" id="1.10.260.40">
    <property type="entry name" value="lambda repressor-like DNA-binding domains"/>
    <property type="match status" value="1"/>
</dbReference>
<accession>A0A7T1T989</accession>
<protein>
    <submittedName>
        <fullName evidence="3">Helix-turn-helix domain-containing protein</fullName>
    </submittedName>
</protein>
<dbReference type="InterPro" id="IPR010982">
    <property type="entry name" value="Lambda_DNA-bd_dom_sf"/>
</dbReference>
<proteinExistence type="predicted"/>
<name>A0A7T1T989_9ACTN</name>
<evidence type="ECO:0000313" key="3">
    <source>
        <dbReference type="EMBL" id="QPP08736.1"/>
    </source>
</evidence>
<dbReference type="KEGG" id="sbat:G4Z16_22630"/>
<sequence>MDGDVHGDKDGGGAETAGRRDYTTDGADRSGWDPGLEDDSGAVVKTVGRQIKLWREAAGLTQAELGAAIGYGEDLVSSVERGRRVPRPEFLTSADRVLGADGKLAAMKGDVAEARYPKKVRDLARIEAESVELGAYGNHNVHGLLQTEEYARALFRMRRPAYSEDDLERYLAARMARQEIFGRTPPPTLTFVQEEVTLRRPVGGRPVLRRQLEHLLHVGKLRHVEIQVMPTDREDHAGMGGELQVLKLRDGATVGYAAAQLTTHLMSDPKEAQVLELRYGIIRSQALSPRESLAFIEKVLGET</sequence>
<evidence type="ECO:0000256" key="1">
    <source>
        <dbReference type="SAM" id="MobiDB-lite"/>
    </source>
</evidence>
<dbReference type="EMBL" id="CP048882">
    <property type="protein sequence ID" value="QPP08736.1"/>
    <property type="molecule type" value="Genomic_DNA"/>
</dbReference>
<dbReference type="PROSITE" id="PS50943">
    <property type="entry name" value="HTH_CROC1"/>
    <property type="match status" value="1"/>
</dbReference>
<dbReference type="SMART" id="SM00530">
    <property type="entry name" value="HTH_XRE"/>
    <property type="match status" value="1"/>
</dbReference>
<keyword evidence="4" id="KW-1185">Reference proteome</keyword>
<feature type="region of interest" description="Disordered" evidence="1">
    <location>
        <begin position="1"/>
        <end position="40"/>
    </location>
</feature>
<dbReference type="Pfam" id="PF19054">
    <property type="entry name" value="DUF5753"/>
    <property type="match status" value="1"/>
</dbReference>
<feature type="domain" description="HTH cro/C1-type" evidence="2">
    <location>
        <begin position="51"/>
        <end position="91"/>
    </location>
</feature>
<dbReference type="InterPro" id="IPR043917">
    <property type="entry name" value="DUF5753"/>
</dbReference>
<dbReference type="AlphaFoldDB" id="A0A7T1T989"/>
<reference evidence="4" key="1">
    <citation type="submission" date="2020-02" db="EMBL/GenBank/DDBJ databases">
        <title>Streptomyces sp. ASO4wet.</title>
        <authorList>
            <person name="Risdian C."/>
            <person name="Landwehr W."/>
            <person name="Schupp P."/>
            <person name="Wink J."/>
        </authorList>
    </citation>
    <scope>NUCLEOTIDE SEQUENCE [LARGE SCALE GENOMIC DNA]</scope>
    <source>
        <strain evidence="4">ASO4wet</strain>
    </source>
</reference>
<dbReference type="SUPFAM" id="SSF47413">
    <property type="entry name" value="lambda repressor-like DNA-binding domains"/>
    <property type="match status" value="1"/>
</dbReference>
<evidence type="ECO:0000259" key="2">
    <source>
        <dbReference type="PROSITE" id="PS50943"/>
    </source>
</evidence>